<sequence>MVGLFREDLAGKVAEIRRRALDRYDAWLQDQSAPILADGTVGDSPMRLDEGRTEVVGPPGVSPEHLAIANTDLQGFLADLEQLERRFDRYDDLDPHELEVTQRRLSPYSETELAELTGGWGQDDTTPSTINIMGKIRYATNSVVLPMSDPEVDVPGVDREKVKAPVWAGSAARAFNREFLLPFHEYAARQGFCVVYLASVNQLLHEFTVAAQEDVLAIADACLSALDGEGISPATAAVAVSRVSLAINLAGIFMSPVPGAIATGTTIALDAWANSLDKAEPPDWRVEAGIWKYDAIYSAFNELNRLDDLLDQNDQNVADVIATDADIYFYSSAFALKAERPDPPDAIVDSKEAPANVGDDVFVADIETVYSYGKVVMPLAADEYLQASQLLGRCDLPPWVNAFMPNCRTEYALARSSLAAALDGTRLHLDHVSGQLVRICDEYTWVDEDNAAAFRAYKDDLRPEAQPPSFPRAVLH</sequence>
<evidence type="ECO:0000256" key="1">
    <source>
        <dbReference type="SAM" id="Coils"/>
    </source>
</evidence>
<accession>A0A6V8K9U6</accession>
<protein>
    <submittedName>
        <fullName evidence="2">Uncharacterized protein</fullName>
    </submittedName>
</protein>
<evidence type="ECO:0000313" key="2">
    <source>
        <dbReference type="EMBL" id="GFJ81993.1"/>
    </source>
</evidence>
<organism evidence="2 3">
    <name type="scientific">Phytohabitans houttuyneae</name>
    <dbReference type="NCBI Taxonomy" id="1076126"/>
    <lineage>
        <taxon>Bacteria</taxon>
        <taxon>Bacillati</taxon>
        <taxon>Actinomycetota</taxon>
        <taxon>Actinomycetes</taxon>
        <taxon>Micromonosporales</taxon>
        <taxon>Micromonosporaceae</taxon>
    </lineage>
</organism>
<feature type="coiled-coil region" evidence="1">
    <location>
        <begin position="66"/>
        <end position="93"/>
    </location>
</feature>
<dbReference type="AlphaFoldDB" id="A0A6V8K9U6"/>
<proteinExistence type="predicted"/>
<reference evidence="2 3" key="1">
    <citation type="submission" date="2020-03" db="EMBL/GenBank/DDBJ databases">
        <title>Whole genome shotgun sequence of Phytohabitans houttuyneae NBRC 108639.</title>
        <authorList>
            <person name="Komaki H."/>
            <person name="Tamura T."/>
        </authorList>
    </citation>
    <scope>NUCLEOTIDE SEQUENCE [LARGE SCALE GENOMIC DNA]</scope>
    <source>
        <strain evidence="2 3">NBRC 108639</strain>
    </source>
</reference>
<reference evidence="2 3" key="2">
    <citation type="submission" date="2020-03" db="EMBL/GenBank/DDBJ databases">
        <authorList>
            <person name="Ichikawa N."/>
            <person name="Kimura A."/>
            <person name="Kitahashi Y."/>
            <person name="Uohara A."/>
        </authorList>
    </citation>
    <scope>NUCLEOTIDE SEQUENCE [LARGE SCALE GENOMIC DNA]</scope>
    <source>
        <strain evidence="2 3">NBRC 108639</strain>
    </source>
</reference>
<name>A0A6V8K9U6_9ACTN</name>
<keyword evidence="3" id="KW-1185">Reference proteome</keyword>
<gene>
    <name evidence="2" type="ORF">Phou_061730</name>
</gene>
<comment type="caution">
    <text evidence="2">The sequence shown here is derived from an EMBL/GenBank/DDBJ whole genome shotgun (WGS) entry which is preliminary data.</text>
</comment>
<dbReference type="Proteomes" id="UP000482800">
    <property type="component" value="Unassembled WGS sequence"/>
</dbReference>
<keyword evidence="1" id="KW-0175">Coiled coil</keyword>
<evidence type="ECO:0000313" key="3">
    <source>
        <dbReference type="Proteomes" id="UP000482800"/>
    </source>
</evidence>
<dbReference type="EMBL" id="BLPF01000002">
    <property type="protein sequence ID" value="GFJ81993.1"/>
    <property type="molecule type" value="Genomic_DNA"/>
</dbReference>